<evidence type="ECO:0000259" key="4">
    <source>
        <dbReference type="PROSITE" id="PS51074"/>
    </source>
</evidence>
<keyword evidence="1" id="KW-0479">Metal-binding</keyword>
<organism evidence="5 6">
    <name type="scientific">Engystomops pustulosus</name>
    <name type="common">Tungara frog</name>
    <name type="synonym">Physalaemus pustulosus</name>
    <dbReference type="NCBI Taxonomy" id="76066"/>
    <lineage>
        <taxon>Eukaryota</taxon>
        <taxon>Metazoa</taxon>
        <taxon>Chordata</taxon>
        <taxon>Craniata</taxon>
        <taxon>Vertebrata</taxon>
        <taxon>Euteleostomi</taxon>
        <taxon>Amphibia</taxon>
        <taxon>Batrachia</taxon>
        <taxon>Anura</taxon>
        <taxon>Neobatrachia</taxon>
        <taxon>Hyloidea</taxon>
        <taxon>Leptodactylidae</taxon>
        <taxon>Leiuperinae</taxon>
        <taxon>Engystomops</taxon>
    </lineage>
</organism>
<evidence type="ECO:0000313" key="6">
    <source>
        <dbReference type="Proteomes" id="UP000824782"/>
    </source>
</evidence>
<keyword evidence="3" id="KW-0408">Iron</keyword>
<sequence length="67" mass="7609">GALTQSFPVDNQIDLEEMMWHEDEEYYSYSCRCGGQYIAGESDLEQTSLVNCDTCSLIIEVLQGSHR</sequence>
<dbReference type="PANTHER" id="PTHR45255:SF1">
    <property type="entry name" value="DNAJ HOMOLOG SUBFAMILY C MEMBER 24"/>
    <property type="match status" value="1"/>
</dbReference>
<dbReference type="InterPro" id="IPR007872">
    <property type="entry name" value="DPH_MB_dom"/>
</dbReference>
<proteinExistence type="predicted"/>
<gene>
    <name evidence="5" type="ORF">GDO81_016478</name>
</gene>
<evidence type="ECO:0000256" key="2">
    <source>
        <dbReference type="ARBA" id="ARBA00022833"/>
    </source>
</evidence>
<keyword evidence="6" id="KW-1185">Reference proteome</keyword>
<evidence type="ECO:0000256" key="3">
    <source>
        <dbReference type="ARBA" id="ARBA00023004"/>
    </source>
</evidence>
<dbReference type="PANTHER" id="PTHR45255">
    <property type="entry name" value="DNAJ HOMOLOG SUBFAMILY C MEMBER 24"/>
    <property type="match status" value="1"/>
</dbReference>
<dbReference type="InterPro" id="IPR036671">
    <property type="entry name" value="DPH_MB_sf"/>
</dbReference>
<dbReference type="Proteomes" id="UP000824782">
    <property type="component" value="Unassembled WGS sequence"/>
</dbReference>
<name>A0AAV7AUM5_ENGPU</name>
<dbReference type="Gene3D" id="3.10.660.10">
    <property type="entry name" value="DPH Zinc finger"/>
    <property type="match status" value="1"/>
</dbReference>
<reference evidence="5" key="1">
    <citation type="thesis" date="2020" institute="ProQuest LLC" country="789 East Eisenhower Parkway, Ann Arbor, MI, USA">
        <title>Comparative Genomics and Chromosome Evolution.</title>
        <authorList>
            <person name="Mudd A.B."/>
        </authorList>
    </citation>
    <scope>NUCLEOTIDE SEQUENCE</scope>
    <source>
        <strain evidence="5">237g6f4</strain>
        <tissue evidence="5">Blood</tissue>
    </source>
</reference>
<feature type="non-terminal residue" evidence="5">
    <location>
        <position position="1"/>
    </location>
</feature>
<dbReference type="AlphaFoldDB" id="A0AAV7AUM5"/>
<evidence type="ECO:0000313" key="5">
    <source>
        <dbReference type="EMBL" id="KAG8564475.1"/>
    </source>
</evidence>
<keyword evidence="2" id="KW-0862">Zinc</keyword>
<feature type="domain" description="DPH-type MB" evidence="4">
    <location>
        <begin position="9"/>
        <end position="64"/>
    </location>
</feature>
<dbReference type="GO" id="GO:0008198">
    <property type="term" value="F:ferrous iron binding"/>
    <property type="evidence" value="ECO:0007669"/>
    <property type="project" value="TreeGrafter"/>
</dbReference>
<protein>
    <recommendedName>
        <fullName evidence="4">DPH-type MB domain-containing protein</fullName>
    </recommendedName>
</protein>
<accession>A0AAV7AUM5</accession>
<dbReference type="EMBL" id="WNYA01000007">
    <property type="protein sequence ID" value="KAG8564475.1"/>
    <property type="molecule type" value="Genomic_DNA"/>
</dbReference>
<dbReference type="Pfam" id="PF05207">
    <property type="entry name" value="Zn_ribbon_CSL"/>
    <property type="match status" value="1"/>
</dbReference>
<evidence type="ECO:0000256" key="1">
    <source>
        <dbReference type="ARBA" id="ARBA00022723"/>
    </source>
</evidence>
<dbReference type="SUPFAM" id="SSF144217">
    <property type="entry name" value="CSL zinc finger"/>
    <property type="match status" value="1"/>
</dbReference>
<dbReference type="GO" id="GO:0001671">
    <property type="term" value="F:ATPase activator activity"/>
    <property type="evidence" value="ECO:0007669"/>
    <property type="project" value="TreeGrafter"/>
</dbReference>
<comment type="caution">
    <text evidence="5">The sequence shown here is derived from an EMBL/GenBank/DDBJ whole genome shotgun (WGS) entry which is preliminary data.</text>
</comment>
<dbReference type="PROSITE" id="PS51074">
    <property type="entry name" value="DPH_MB"/>
    <property type="match status" value="1"/>
</dbReference>